<comment type="pathway">
    <text evidence="3">Quinol/quinone metabolism; 1,4-dihydroxy-2-naphthoate biosynthesis; 1,4-dihydroxy-2-naphthoate from chorismate: step 3/7.</text>
</comment>
<reference evidence="5 6" key="1">
    <citation type="submission" date="2008-06" db="EMBL/GenBank/DDBJ databases">
        <title>Complete sequence of Pelodictyon phaeoclathratiforme BU-1.</title>
        <authorList>
            <consortium name="US DOE Joint Genome Institute"/>
            <person name="Lucas S."/>
            <person name="Copeland A."/>
            <person name="Lapidus A."/>
            <person name="Glavina del Rio T."/>
            <person name="Dalin E."/>
            <person name="Tice H."/>
            <person name="Bruce D."/>
            <person name="Goodwin L."/>
            <person name="Pitluck S."/>
            <person name="Schmutz J."/>
            <person name="Larimer F."/>
            <person name="Land M."/>
            <person name="Hauser L."/>
            <person name="Kyrpides N."/>
            <person name="Mikhailova N."/>
            <person name="Liu Z."/>
            <person name="Li T."/>
            <person name="Zhao F."/>
            <person name="Overmann J."/>
            <person name="Bryant D.A."/>
            <person name="Richardson P."/>
        </authorList>
    </citation>
    <scope>NUCLEOTIDE SEQUENCE [LARGE SCALE GENOMIC DNA]</scope>
    <source>
        <strain evidence="6">DSM 5477 / BU-1</strain>
    </source>
</reference>
<organism evidence="5 6">
    <name type="scientific">Pelodictyon phaeoclathratiforme (strain DSM 5477 / BU-1)</name>
    <dbReference type="NCBI Taxonomy" id="324925"/>
    <lineage>
        <taxon>Bacteria</taxon>
        <taxon>Pseudomonadati</taxon>
        <taxon>Chlorobiota</taxon>
        <taxon>Chlorobiia</taxon>
        <taxon>Chlorobiales</taxon>
        <taxon>Chlorobiaceae</taxon>
        <taxon>Chlorobium/Pelodictyon group</taxon>
        <taxon>Pelodictyon</taxon>
    </lineage>
</organism>
<dbReference type="InterPro" id="IPR029058">
    <property type="entry name" value="AB_hydrolase_fold"/>
</dbReference>
<comment type="similarity">
    <text evidence="3">Belongs to the AB hydrolase superfamily. MenH family.</text>
</comment>
<name>B4SEU4_PELPB</name>
<dbReference type="PANTHER" id="PTHR42916:SF1">
    <property type="entry name" value="PROTEIN PHYLLO, CHLOROPLASTIC"/>
    <property type="match status" value="1"/>
</dbReference>
<proteinExistence type="inferred from homology"/>
<dbReference type="GO" id="GO:0009234">
    <property type="term" value="P:menaquinone biosynthetic process"/>
    <property type="evidence" value="ECO:0007669"/>
    <property type="project" value="UniProtKB-UniRule"/>
</dbReference>
<dbReference type="GO" id="GO:0070205">
    <property type="term" value="F:2-succinyl-6-hydroxy-2,4-cyclohexadiene-1-carboxylate synthase activity"/>
    <property type="evidence" value="ECO:0007669"/>
    <property type="project" value="UniProtKB-UniRule"/>
</dbReference>
<comment type="pathway">
    <text evidence="3">Quinol/quinone metabolism; menaquinone biosynthesis.</text>
</comment>
<dbReference type="Pfam" id="PF00561">
    <property type="entry name" value="Abhydrolase_1"/>
    <property type="match status" value="1"/>
</dbReference>
<dbReference type="InterPro" id="IPR022485">
    <property type="entry name" value="SHCHC_synthase_MenH"/>
</dbReference>
<dbReference type="ESTHER" id="pelpb-b4seu4">
    <property type="family name" value="MenH_SHCHC"/>
</dbReference>
<evidence type="ECO:0000259" key="4">
    <source>
        <dbReference type="Pfam" id="PF00561"/>
    </source>
</evidence>
<dbReference type="RefSeq" id="WP_012509094.1">
    <property type="nucleotide sequence ID" value="NC_011060.1"/>
</dbReference>
<dbReference type="InterPro" id="IPR000639">
    <property type="entry name" value="Epox_hydrolase-like"/>
</dbReference>
<dbReference type="SUPFAM" id="SSF53474">
    <property type="entry name" value="alpha/beta-Hydrolases"/>
    <property type="match status" value="1"/>
</dbReference>
<dbReference type="NCBIfam" id="TIGR03695">
    <property type="entry name" value="menH_SHCHC"/>
    <property type="match status" value="1"/>
</dbReference>
<dbReference type="GO" id="GO:0016787">
    <property type="term" value="F:hydrolase activity"/>
    <property type="evidence" value="ECO:0007669"/>
    <property type="project" value="UniProtKB-KW"/>
</dbReference>
<keyword evidence="1 3" id="KW-0474">Menaquinone biosynthesis</keyword>
<dbReference type="PANTHER" id="PTHR42916">
    <property type="entry name" value="2-SUCCINYL-5-ENOLPYRUVYL-6-HYDROXY-3-CYCLOHEXENE-1-CARBOXYLATE SYNTHASE"/>
    <property type="match status" value="1"/>
</dbReference>
<evidence type="ECO:0000313" key="6">
    <source>
        <dbReference type="Proteomes" id="UP000002724"/>
    </source>
</evidence>
<comment type="catalytic activity">
    <reaction evidence="3">
        <text>5-enolpyruvoyl-6-hydroxy-2-succinyl-cyclohex-3-ene-1-carboxylate = (1R,6R)-6-hydroxy-2-succinyl-cyclohexa-2,4-diene-1-carboxylate + pyruvate</text>
        <dbReference type="Rhea" id="RHEA:25597"/>
        <dbReference type="ChEBI" id="CHEBI:15361"/>
        <dbReference type="ChEBI" id="CHEBI:58689"/>
        <dbReference type="ChEBI" id="CHEBI:58818"/>
        <dbReference type="EC" id="4.2.99.20"/>
    </reaction>
</comment>
<dbReference type="eggNOG" id="COG2267">
    <property type="taxonomic scope" value="Bacteria"/>
</dbReference>
<dbReference type="UniPathway" id="UPA01057">
    <property type="reaction ID" value="UER00900"/>
</dbReference>
<dbReference type="EMBL" id="CP001110">
    <property type="protein sequence ID" value="ACF44620.1"/>
    <property type="molecule type" value="Genomic_DNA"/>
</dbReference>
<dbReference type="Proteomes" id="UP000002724">
    <property type="component" value="Chromosome"/>
</dbReference>
<dbReference type="PRINTS" id="PR00111">
    <property type="entry name" value="ABHYDROLASE"/>
</dbReference>
<sequence length="277" mass="31394">MSITTTTPKSETPLDAESVRDSSLPRILFLHGFLGSGGDWVPFAQQLDKEYCCILVDLPGHGESEIEANGDPDLFFTETVDLLAEELSRSATPEPCFLVGYSMGGRIALSLALRYPELFEKVIIVSASPGLRTEAERRSRRESDEGIARKIERNFEGFIKEWYEQPLFSTLKNHPIFQEIESERIINNPGNLASALRLLGTGCQPSVWEELQNNRVPIQFFVGEKDLKFVEINRQMVNLCPESELEIFPGCGHTLHIENRELFLDCLTRFFNKHQLS</sequence>
<keyword evidence="5" id="KW-0378">Hydrolase</keyword>
<evidence type="ECO:0000313" key="5">
    <source>
        <dbReference type="EMBL" id="ACF44620.1"/>
    </source>
</evidence>
<dbReference type="OrthoDB" id="252464at2"/>
<dbReference type="STRING" id="324925.Ppha_2432"/>
<dbReference type="UniPathway" id="UPA00079"/>
<dbReference type="PRINTS" id="PR00412">
    <property type="entry name" value="EPOXHYDRLASE"/>
</dbReference>
<comment type="subunit">
    <text evidence="3">Monomer.</text>
</comment>
<dbReference type="HAMAP" id="MF_01660">
    <property type="entry name" value="MenH"/>
    <property type="match status" value="1"/>
</dbReference>
<dbReference type="KEGG" id="pph:Ppha_2432"/>
<dbReference type="HOGENOM" id="CLU_020336_38_2_10"/>
<gene>
    <name evidence="3" type="primary">menH</name>
    <name evidence="5" type="ordered locus">Ppha_2432</name>
</gene>
<keyword evidence="2 3" id="KW-0456">Lyase</keyword>
<accession>B4SEU4</accession>
<comment type="function">
    <text evidence="3">Catalyzes a proton abstraction reaction that results in 2,5-elimination of pyruvate from 2-succinyl-5-enolpyruvyl-6-hydroxy-3-cyclohexene-1-carboxylate (SEPHCHC) and the formation of 2-succinyl-6-hydroxy-2,4-cyclohexadiene-1-carboxylate (SHCHC).</text>
</comment>
<dbReference type="EC" id="4.2.99.20" evidence="3"/>
<dbReference type="InterPro" id="IPR000073">
    <property type="entry name" value="AB_hydrolase_1"/>
</dbReference>
<feature type="domain" description="AB hydrolase-1" evidence="4">
    <location>
        <begin position="25"/>
        <end position="259"/>
    </location>
</feature>
<keyword evidence="6" id="KW-1185">Reference proteome</keyword>
<protein>
    <recommendedName>
        <fullName evidence="3">Putative 2-succinyl-6-hydroxy-2,4-cyclohexadiene-1-carboxylate synthase</fullName>
        <shortName evidence="3">SHCHC synthase</shortName>
        <ecNumber evidence="3">4.2.99.20</ecNumber>
    </recommendedName>
</protein>
<evidence type="ECO:0000256" key="2">
    <source>
        <dbReference type="ARBA" id="ARBA00023239"/>
    </source>
</evidence>
<evidence type="ECO:0000256" key="3">
    <source>
        <dbReference type="HAMAP-Rule" id="MF_01660"/>
    </source>
</evidence>
<evidence type="ECO:0000256" key="1">
    <source>
        <dbReference type="ARBA" id="ARBA00022428"/>
    </source>
</evidence>
<dbReference type="AlphaFoldDB" id="B4SEU4"/>
<dbReference type="Gene3D" id="3.40.50.1820">
    <property type="entry name" value="alpha/beta hydrolase"/>
    <property type="match status" value="1"/>
</dbReference>